<feature type="compositionally biased region" description="Basic and acidic residues" evidence="1">
    <location>
        <begin position="284"/>
        <end position="304"/>
    </location>
</feature>
<organism evidence="2 3">
    <name type="scientific">Stylosanthes scabra</name>
    <dbReference type="NCBI Taxonomy" id="79078"/>
    <lineage>
        <taxon>Eukaryota</taxon>
        <taxon>Viridiplantae</taxon>
        <taxon>Streptophyta</taxon>
        <taxon>Embryophyta</taxon>
        <taxon>Tracheophyta</taxon>
        <taxon>Spermatophyta</taxon>
        <taxon>Magnoliopsida</taxon>
        <taxon>eudicotyledons</taxon>
        <taxon>Gunneridae</taxon>
        <taxon>Pentapetalae</taxon>
        <taxon>rosids</taxon>
        <taxon>fabids</taxon>
        <taxon>Fabales</taxon>
        <taxon>Fabaceae</taxon>
        <taxon>Papilionoideae</taxon>
        <taxon>50 kb inversion clade</taxon>
        <taxon>dalbergioids sensu lato</taxon>
        <taxon>Dalbergieae</taxon>
        <taxon>Pterocarpus clade</taxon>
        <taxon>Stylosanthes</taxon>
    </lineage>
</organism>
<gene>
    <name evidence="2" type="ORF">PIB30_013104</name>
</gene>
<feature type="compositionally biased region" description="Basic and acidic residues" evidence="1">
    <location>
        <begin position="345"/>
        <end position="355"/>
    </location>
</feature>
<feature type="compositionally biased region" description="Basic and acidic residues" evidence="1">
    <location>
        <begin position="176"/>
        <end position="198"/>
    </location>
</feature>
<feature type="compositionally biased region" description="Basic residues" evidence="1">
    <location>
        <begin position="1"/>
        <end position="10"/>
    </location>
</feature>
<evidence type="ECO:0000256" key="1">
    <source>
        <dbReference type="SAM" id="MobiDB-lite"/>
    </source>
</evidence>
<evidence type="ECO:0000313" key="2">
    <source>
        <dbReference type="EMBL" id="MED6168609.1"/>
    </source>
</evidence>
<name>A0ABU6V5U7_9FABA</name>
<feature type="compositionally biased region" description="Basic and acidic residues" evidence="1">
    <location>
        <begin position="11"/>
        <end position="24"/>
    </location>
</feature>
<keyword evidence="3" id="KW-1185">Reference proteome</keyword>
<reference evidence="2 3" key="1">
    <citation type="journal article" date="2023" name="Plants (Basel)">
        <title>Bridging the Gap: Combining Genomics and Transcriptomics Approaches to Understand Stylosanthes scabra, an Orphan Legume from the Brazilian Caatinga.</title>
        <authorList>
            <person name="Ferreira-Neto J.R.C."/>
            <person name="da Silva M.D."/>
            <person name="Binneck E."/>
            <person name="de Melo N.F."/>
            <person name="da Silva R.H."/>
            <person name="de Melo A.L.T.M."/>
            <person name="Pandolfi V."/>
            <person name="Bustamante F.O."/>
            <person name="Brasileiro-Vidal A.C."/>
            <person name="Benko-Iseppon A.M."/>
        </authorList>
    </citation>
    <scope>NUCLEOTIDE SEQUENCE [LARGE SCALE GENOMIC DNA]</scope>
    <source>
        <tissue evidence="2">Leaves</tissue>
    </source>
</reference>
<feature type="compositionally biased region" description="Acidic residues" evidence="1">
    <location>
        <begin position="234"/>
        <end position="247"/>
    </location>
</feature>
<dbReference type="Proteomes" id="UP001341840">
    <property type="component" value="Unassembled WGS sequence"/>
</dbReference>
<dbReference type="EMBL" id="JASCZI010151068">
    <property type="protein sequence ID" value="MED6168609.1"/>
    <property type="molecule type" value="Genomic_DNA"/>
</dbReference>
<comment type="caution">
    <text evidence="2">The sequence shown here is derived from an EMBL/GenBank/DDBJ whole genome shotgun (WGS) entry which is preliminary data.</text>
</comment>
<evidence type="ECO:0000313" key="3">
    <source>
        <dbReference type="Proteomes" id="UP001341840"/>
    </source>
</evidence>
<feature type="region of interest" description="Disordered" evidence="1">
    <location>
        <begin position="172"/>
        <end position="355"/>
    </location>
</feature>
<accession>A0ABU6V5U7</accession>
<protein>
    <submittedName>
        <fullName evidence="2">Uncharacterized protein</fullName>
    </submittedName>
</protein>
<proteinExistence type="predicted"/>
<feature type="region of interest" description="Disordered" evidence="1">
    <location>
        <begin position="1"/>
        <end position="27"/>
    </location>
</feature>
<sequence>MTMKTTAKKQKTSEKKTKKYDKSNRTRCSPSDIAELIKDLGDKQMECVREMGFSALEHLSTTNMSKQLMMELVDCFNTKDNTMRTTLGTVKLDATKVAHALGLNGRGDIFEKKIVNKTLNDEQKAATHFGENSEHEKARPPWIKYWKGETLQKRIRVEKKDFTGLLYQANQRKGVTKKEKPSGLKIGKKEALEDDPKGKQILGKRKHVEEEFEGDSSESGSEGDSSESKSENGSESEPDSEETDSEDESLRKKPTRTRRPLQREQNAQVTPPARNERKSKKKHEVNAGDEHPPQHANIDAEQRTRRLLQRQKNAQVYPPARNERKSKKKHEVNAADEQPPQHANVDAEQKTRRLL</sequence>